<dbReference type="AlphaFoldDB" id="A0A4U7KW29"/>
<feature type="region of interest" description="Disordered" evidence="2">
    <location>
        <begin position="101"/>
        <end position="144"/>
    </location>
</feature>
<evidence type="ECO:0000256" key="1">
    <source>
        <dbReference type="ARBA" id="ARBA00023186"/>
    </source>
</evidence>
<dbReference type="Pfam" id="PF02179">
    <property type="entry name" value="BAG"/>
    <property type="match status" value="1"/>
</dbReference>
<feature type="domain" description="BAG" evidence="4">
    <location>
        <begin position="226"/>
        <end position="272"/>
    </location>
</feature>
<dbReference type="Gene3D" id="1.20.58.120">
    <property type="entry name" value="BAG domain"/>
    <property type="match status" value="1"/>
</dbReference>
<dbReference type="SUPFAM" id="SSF54236">
    <property type="entry name" value="Ubiquitin-like"/>
    <property type="match status" value="1"/>
</dbReference>
<accession>A0A4U7KW29</accession>
<dbReference type="EMBL" id="SRRM01000006">
    <property type="protein sequence ID" value="TKY88924.1"/>
    <property type="molecule type" value="Genomic_DNA"/>
</dbReference>
<reference evidence="5 6" key="1">
    <citation type="submission" date="2019-05" db="EMBL/GenBank/DDBJ databases">
        <title>Sporisorium graminicola CBS 10092 draft sequencing and annotation.</title>
        <authorList>
            <person name="Solano-Gonzalez S."/>
            <person name="Caddick M.X."/>
            <person name="Darby A."/>
        </authorList>
    </citation>
    <scope>NUCLEOTIDE SEQUENCE [LARGE SCALE GENOMIC DNA]</scope>
    <source>
        <strain evidence="5 6">CBS 10092</strain>
    </source>
</reference>
<dbReference type="GO" id="GO:0000774">
    <property type="term" value="F:adenyl-nucleotide exchange factor activity"/>
    <property type="evidence" value="ECO:0007669"/>
    <property type="project" value="TreeGrafter"/>
</dbReference>
<feature type="region of interest" description="Disordered" evidence="2">
    <location>
        <begin position="164"/>
        <end position="207"/>
    </location>
</feature>
<dbReference type="GeneID" id="40725060"/>
<dbReference type="OrthoDB" id="417450at2759"/>
<comment type="caution">
    <text evidence="5">The sequence shown here is derived from an EMBL/GenBank/DDBJ whole genome shotgun (WGS) entry which is preliminary data.</text>
</comment>
<evidence type="ECO:0000313" key="5">
    <source>
        <dbReference type="EMBL" id="TKY88924.1"/>
    </source>
</evidence>
<keyword evidence="1" id="KW-0143">Chaperone</keyword>
<evidence type="ECO:0000259" key="3">
    <source>
        <dbReference type="PROSITE" id="PS50053"/>
    </source>
</evidence>
<protein>
    <submittedName>
        <fullName evidence="5">Uncharacterized protein</fullName>
    </submittedName>
</protein>
<dbReference type="PROSITE" id="PS51035">
    <property type="entry name" value="BAG"/>
    <property type="match status" value="1"/>
</dbReference>
<feature type="compositionally biased region" description="Basic and acidic residues" evidence="2">
    <location>
        <begin position="164"/>
        <end position="173"/>
    </location>
</feature>
<dbReference type="RefSeq" id="XP_029740909.1">
    <property type="nucleotide sequence ID" value="XM_029882764.1"/>
</dbReference>
<evidence type="ECO:0000259" key="4">
    <source>
        <dbReference type="PROSITE" id="PS51035"/>
    </source>
</evidence>
<dbReference type="InterPro" id="IPR029071">
    <property type="entry name" value="Ubiquitin-like_domsf"/>
</dbReference>
<dbReference type="Proteomes" id="UP000306050">
    <property type="component" value="Chromosome SGRAM_13"/>
</dbReference>
<organism evidence="5 6">
    <name type="scientific">Sporisorium graminicola</name>
    <dbReference type="NCBI Taxonomy" id="280036"/>
    <lineage>
        <taxon>Eukaryota</taxon>
        <taxon>Fungi</taxon>
        <taxon>Dikarya</taxon>
        <taxon>Basidiomycota</taxon>
        <taxon>Ustilaginomycotina</taxon>
        <taxon>Ustilaginomycetes</taxon>
        <taxon>Ustilaginales</taxon>
        <taxon>Ustilaginaceae</taxon>
        <taxon>Sporisorium</taxon>
    </lineage>
</organism>
<dbReference type="PANTHER" id="PTHR12329">
    <property type="entry name" value="BCL2-ASSOCIATED ATHANOGENE"/>
    <property type="match status" value="1"/>
</dbReference>
<dbReference type="InterPro" id="IPR039773">
    <property type="entry name" value="BAG_chaperone_regulator"/>
</dbReference>
<dbReference type="InterPro" id="IPR000626">
    <property type="entry name" value="Ubiquitin-like_dom"/>
</dbReference>
<feature type="compositionally biased region" description="Basic and acidic residues" evidence="2">
    <location>
        <begin position="126"/>
        <end position="137"/>
    </location>
</feature>
<gene>
    <name evidence="5" type="ORF">EX895_002165</name>
</gene>
<dbReference type="PROSITE" id="PS50053">
    <property type="entry name" value="UBIQUITIN_2"/>
    <property type="match status" value="1"/>
</dbReference>
<dbReference type="PANTHER" id="PTHR12329:SF16">
    <property type="entry name" value="BAG FAMILY MOLECULAR CHAPERONE REGULATOR 1"/>
    <property type="match status" value="1"/>
</dbReference>
<dbReference type="KEGG" id="sgra:EX895_002165"/>
<sequence length="279" mass="30291">MSWFSSQWDRWANGPNRSSRPAGADGPIRRIEVVWGRERLQIVLPRTAEPVTLGHLRHEIASITSLPYEKIKLIHRGLVMRDDRLPLAAYGLSEGSRIGLVGSREEGDKPGAKTSVGIGALSVGEQKAREKRAKEADTSEQGLMSRITEALDTARKDLFPEVEQVERSIEHLRSASPGEARTAPPSAATGPTSSSGDAAPPAPASAGAEARAGAGILSRMQIIDAHRRLSEMLLRQLLALDSVNVNSDTTRQARKIAVKEVQSHLDRLDAAFSKFKSQQ</sequence>
<dbReference type="InterPro" id="IPR003103">
    <property type="entry name" value="BAG_domain"/>
</dbReference>
<dbReference type="Gene3D" id="3.10.20.90">
    <property type="entry name" value="Phosphatidylinositol 3-kinase Catalytic Subunit, Chain A, domain 1"/>
    <property type="match status" value="1"/>
</dbReference>
<dbReference type="GO" id="GO:0016020">
    <property type="term" value="C:membrane"/>
    <property type="evidence" value="ECO:0007669"/>
    <property type="project" value="TreeGrafter"/>
</dbReference>
<keyword evidence="6" id="KW-1185">Reference proteome</keyword>
<dbReference type="GO" id="GO:0005829">
    <property type="term" value="C:cytosol"/>
    <property type="evidence" value="ECO:0007669"/>
    <property type="project" value="TreeGrafter"/>
</dbReference>
<evidence type="ECO:0000313" key="6">
    <source>
        <dbReference type="Proteomes" id="UP000306050"/>
    </source>
</evidence>
<dbReference type="GO" id="GO:0051087">
    <property type="term" value="F:protein-folding chaperone binding"/>
    <property type="evidence" value="ECO:0007669"/>
    <property type="project" value="InterPro"/>
</dbReference>
<dbReference type="GO" id="GO:0050821">
    <property type="term" value="P:protein stabilization"/>
    <property type="evidence" value="ECO:0007669"/>
    <property type="project" value="TreeGrafter"/>
</dbReference>
<feature type="compositionally biased region" description="Low complexity" evidence="2">
    <location>
        <begin position="182"/>
        <end position="207"/>
    </location>
</feature>
<feature type="domain" description="Ubiquitin-like" evidence="3">
    <location>
        <begin position="52"/>
        <end position="107"/>
    </location>
</feature>
<dbReference type="GO" id="GO:0005634">
    <property type="term" value="C:nucleus"/>
    <property type="evidence" value="ECO:0007669"/>
    <property type="project" value="TreeGrafter"/>
</dbReference>
<dbReference type="InterPro" id="IPR036533">
    <property type="entry name" value="BAG_dom_sf"/>
</dbReference>
<proteinExistence type="predicted"/>
<name>A0A4U7KW29_9BASI</name>
<dbReference type="SUPFAM" id="SSF63491">
    <property type="entry name" value="BAG domain"/>
    <property type="match status" value="1"/>
</dbReference>
<evidence type="ECO:0000256" key="2">
    <source>
        <dbReference type="SAM" id="MobiDB-lite"/>
    </source>
</evidence>